<protein>
    <submittedName>
        <fullName evidence="1">N-formylglutamate amidohydrolase</fullName>
    </submittedName>
</protein>
<evidence type="ECO:0000313" key="2">
    <source>
        <dbReference type="Proteomes" id="UP000193827"/>
    </source>
</evidence>
<dbReference type="Pfam" id="PF05013">
    <property type="entry name" value="FGase"/>
    <property type="match status" value="1"/>
</dbReference>
<dbReference type="Gene3D" id="3.40.630.40">
    <property type="entry name" value="Zn-dependent exopeptidases"/>
    <property type="match status" value="1"/>
</dbReference>
<dbReference type="NCBIfam" id="TIGR02017">
    <property type="entry name" value="hutG_amidohyd"/>
    <property type="match status" value="1"/>
</dbReference>
<keyword evidence="1" id="KW-0378">Hydrolase</keyword>
<organism evidence="1 2">
    <name type="scientific">Roseovarius litorisediminis</name>
    <dbReference type="NCBI Taxonomy" id="1312363"/>
    <lineage>
        <taxon>Bacteria</taxon>
        <taxon>Pseudomonadati</taxon>
        <taxon>Pseudomonadota</taxon>
        <taxon>Alphaproteobacteria</taxon>
        <taxon>Rhodobacterales</taxon>
        <taxon>Roseobacteraceae</taxon>
        <taxon>Roseovarius</taxon>
    </lineage>
</organism>
<dbReference type="InterPro" id="IPR010247">
    <property type="entry name" value="HutG_amidohyd"/>
</dbReference>
<dbReference type="GO" id="GO:0016787">
    <property type="term" value="F:hydrolase activity"/>
    <property type="evidence" value="ECO:0007669"/>
    <property type="project" value="UniProtKB-KW"/>
</dbReference>
<keyword evidence="2" id="KW-1185">Reference proteome</keyword>
<sequence>MDAVEVIKGGGPVVLGMPHTGTYVPQDVRAKLNERGRGLDDTDWNIHKLYDGLLPGATVVRAKFHRYVIDANRDPSGASLYPGQNTTGLVPLTDFDGNDIWDQPPSGVEIEHRRETWHAPYHAALKAELERVHALHGVVVLYDCHSIRSRIPFLFDGTLPDFNIGTNEGTTCAPVIAQTVEDVCGAARGYTSISNGRFKGGWTTRHYGIPEKGFHAIQMELAQSTYMQESAPWPYLHERADETRVPLADLLGRIDRLAREGVLG</sequence>
<proteinExistence type="predicted"/>
<dbReference type="AlphaFoldDB" id="A0A1Y5TAN0"/>
<accession>A0A1Y5TAN0</accession>
<dbReference type="RefSeq" id="WP_085893320.1">
    <property type="nucleotide sequence ID" value="NZ_FWFL01000008.1"/>
</dbReference>
<reference evidence="1 2" key="1">
    <citation type="submission" date="2017-03" db="EMBL/GenBank/DDBJ databases">
        <authorList>
            <person name="Afonso C.L."/>
            <person name="Miller P.J."/>
            <person name="Scott M.A."/>
            <person name="Spackman E."/>
            <person name="Goraichik I."/>
            <person name="Dimitrov K.M."/>
            <person name="Suarez D.L."/>
            <person name="Swayne D.E."/>
        </authorList>
    </citation>
    <scope>NUCLEOTIDE SEQUENCE [LARGE SCALE GENOMIC DNA]</scope>
    <source>
        <strain evidence="1 2">CECT 8287</strain>
    </source>
</reference>
<dbReference type="EMBL" id="FWFL01000008">
    <property type="protein sequence ID" value="SLN57736.1"/>
    <property type="molecule type" value="Genomic_DNA"/>
</dbReference>
<dbReference type="OrthoDB" id="8716700at2"/>
<evidence type="ECO:0000313" key="1">
    <source>
        <dbReference type="EMBL" id="SLN57736.1"/>
    </source>
</evidence>
<dbReference type="Proteomes" id="UP000193827">
    <property type="component" value="Unassembled WGS sequence"/>
</dbReference>
<name>A0A1Y5TAN0_9RHOB</name>
<dbReference type="SUPFAM" id="SSF53187">
    <property type="entry name" value="Zn-dependent exopeptidases"/>
    <property type="match status" value="1"/>
</dbReference>
<dbReference type="InterPro" id="IPR007709">
    <property type="entry name" value="N-FG_amidohydro"/>
</dbReference>
<gene>
    <name evidence="1" type="ORF">PEL8287_03109</name>
</gene>